<feature type="site" description="Crucial to convey clamshell closure to channel opening" evidence="13">
    <location>
        <position position="360"/>
    </location>
</feature>
<feature type="transmembrane region" description="Helical" evidence="16">
    <location>
        <begin position="259"/>
        <end position="279"/>
    </location>
</feature>
<feature type="transmembrane region" description="Helical" evidence="16">
    <location>
        <begin position="508"/>
        <end position="531"/>
    </location>
</feature>
<keyword evidence="4 16" id="KW-0812">Transmembrane</keyword>
<feature type="chain" id="PRO_5015976992" evidence="17">
    <location>
        <begin position="40"/>
        <end position="682"/>
    </location>
</feature>
<reference evidence="19 20" key="1">
    <citation type="journal article" date="2018" name="Sci. Rep.">
        <title>Raphidocelis subcapitata (=Pseudokirchneriella subcapitata) provides an insight into genome evolution and environmental adaptations in the Sphaeropleales.</title>
        <authorList>
            <person name="Suzuki S."/>
            <person name="Yamaguchi H."/>
            <person name="Nakajima N."/>
            <person name="Kawachi M."/>
        </authorList>
    </citation>
    <scope>NUCLEOTIDE SEQUENCE [LARGE SCALE GENOMIC DNA]</scope>
    <source>
        <strain evidence="19 20">NIES-35</strain>
    </source>
</reference>
<evidence type="ECO:0000313" key="20">
    <source>
        <dbReference type="Proteomes" id="UP000247498"/>
    </source>
</evidence>
<keyword evidence="5 16" id="KW-1133">Transmembrane helix</keyword>
<feature type="signal peptide" evidence="17">
    <location>
        <begin position="1"/>
        <end position="39"/>
    </location>
</feature>
<comment type="caution">
    <text evidence="19">The sequence shown here is derived from an EMBL/GenBank/DDBJ whole genome shotgun (WGS) entry which is preliminary data.</text>
</comment>
<name>A0A2V0NYC3_9CHLO</name>
<evidence type="ECO:0000256" key="8">
    <source>
        <dbReference type="ARBA" id="ARBA00023170"/>
    </source>
</evidence>
<dbReference type="PANTHER" id="PTHR18966">
    <property type="entry name" value="IONOTROPIC GLUTAMATE RECEPTOR"/>
    <property type="match status" value="1"/>
</dbReference>
<dbReference type="AlphaFoldDB" id="A0A2V0NYC3"/>
<evidence type="ECO:0000256" key="14">
    <source>
        <dbReference type="PIRSR" id="PIRSR601508-3"/>
    </source>
</evidence>
<dbReference type="GO" id="GO:0015276">
    <property type="term" value="F:ligand-gated monoatomic ion channel activity"/>
    <property type="evidence" value="ECO:0007669"/>
    <property type="project" value="InterPro"/>
</dbReference>
<keyword evidence="10" id="KW-1071">Ligand-gated ion channel</keyword>
<evidence type="ECO:0000256" key="13">
    <source>
        <dbReference type="PIRSR" id="PIRSR601508-2"/>
    </source>
</evidence>
<feature type="site" description="Interaction with the cone snail toxin Con-ikot-ikot" evidence="13">
    <location>
        <position position="384"/>
    </location>
</feature>
<evidence type="ECO:0000256" key="16">
    <source>
        <dbReference type="SAM" id="Phobius"/>
    </source>
</evidence>
<evidence type="ECO:0000256" key="9">
    <source>
        <dbReference type="ARBA" id="ARBA00023180"/>
    </source>
</evidence>
<feature type="transmembrane region" description="Helical" evidence="16">
    <location>
        <begin position="327"/>
        <end position="346"/>
    </location>
</feature>
<dbReference type="Pfam" id="PF00060">
    <property type="entry name" value="Lig_chan"/>
    <property type="match status" value="1"/>
</dbReference>
<evidence type="ECO:0000256" key="3">
    <source>
        <dbReference type="ARBA" id="ARBA00022475"/>
    </source>
</evidence>
<dbReference type="PRINTS" id="PR00177">
    <property type="entry name" value="NMDARECEPTOR"/>
</dbReference>
<dbReference type="STRING" id="307507.A0A2V0NYC3"/>
<keyword evidence="3" id="KW-1003">Cell membrane</keyword>
<feature type="disulfide bond" evidence="14">
    <location>
        <begin position="431"/>
        <end position="490"/>
    </location>
</feature>
<dbReference type="EMBL" id="BDRX01000031">
    <property type="protein sequence ID" value="GBF92329.1"/>
    <property type="molecule type" value="Genomic_DNA"/>
</dbReference>
<evidence type="ECO:0000256" key="7">
    <source>
        <dbReference type="ARBA" id="ARBA00023136"/>
    </source>
</evidence>
<dbReference type="InterPro" id="IPR015683">
    <property type="entry name" value="Ionotropic_Glu_rcpt"/>
</dbReference>
<evidence type="ECO:0000259" key="18">
    <source>
        <dbReference type="Pfam" id="PF00060"/>
    </source>
</evidence>
<evidence type="ECO:0000256" key="11">
    <source>
        <dbReference type="ARBA" id="ARBA00023303"/>
    </source>
</evidence>
<feature type="compositionally biased region" description="Low complexity" evidence="15">
    <location>
        <begin position="87"/>
        <end position="137"/>
    </location>
</feature>
<keyword evidence="14" id="KW-1015">Disulfide bond</keyword>
<dbReference type="SUPFAM" id="SSF53850">
    <property type="entry name" value="Periplasmic binding protein-like II"/>
    <property type="match status" value="1"/>
</dbReference>
<dbReference type="OrthoDB" id="537665at2759"/>
<evidence type="ECO:0000256" key="5">
    <source>
        <dbReference type="ARBA" id="ARBA00022989"/>
    </source>
</evidence>
<gene>
    <name evidence="19" type="ORF">Rsub_05531</name>
</gene>
<protein>
    <submittedName>
        <fullName evidence="19">Glutamate receptor</fullName>
    </submittedName>
</protein>
<feature type="binding site" evidence="12">
    <location>
        <position position="419"/>
    </location>
    <ligand>
        <name>L-glutamate</name>
        <dbReference type="ChEBI" id="CHEBI:29985"/>
    </ligand>
</feature>
<keyword evidence="7 16" id="KW-0472">Membrane</keyword>
<feature type="compositionally biased region" description="Low complexity" evidence="15">
    <location>
        <begin position="628"/>
        <end position="640"/>
    </location>
</feature>
<organism evidence="19 20">
    <name type="scientific">Raphidocelis subcapitata</name>
    <dbReference type="NCBI Taxonomy" id="307507"/>
    <lineage>
        <taxon>Eukaryota</taxon>
        <taxon>Viridiplantae</taxon>
        <taxon>Chlorophyta</taxon>
        <taxon>core chlorophytes</taxon>
        <taxon>Chlorophyceae</taxon>
        <taxon>CS clade</taxon>
        <taxon>Sphaeropleales</taxon>
        <taxon>Selenastraceae</taxon>
        <taxon>Raphidocelis</taxon>
    </lineage>
</organism>
<evidence type="ECO:0000256" key="4">
    <source>
        <dbReference type="ARBA" id="ARBA00022692"/>
    </source>
</evidence>
<evidence type="ECO:0000256" key="17">
    <source>
        <dbReference type="SAM" id="SignalP"/>
    </source>
</evidence>
<evidence type="ECO:0000256" key="1">
    <source>
        <dbReference type="ARBA" id="ARBA00004651"/>
    </source>
</evidence>
<evidence type="ECO:0000256" key="6">
    <source>
        <dbReference type="ARBA" id="ARBA00023065"/>
    </source>
</evidence>
<keyword evidence="2" id="KW-0813">Transport</keyword>
<dbReference type="Gene3D" id="1.10.287.70">
    <property type="match status" value="1"/>
</dbReference>
<feature type="region of interest" description="Disordered" evidence="15">
    <location>
        <begin position="87"/>
        <end position="164"/>
    </location>
</feature>
<keyword evidence="8 19" id="KW-0675">Receptor</keyword>
<keyword evidence="9" id="KW-0325">Glycoprotein</keyword>
<dbReference type="Gene3D" id="3.40.190.10">
    <property type="entry name" value="Periplasmic binding protein-like II"/>
    <property type="match status" value="1"/>
</dbReference>
<feature type="region of interest" description="Disordered" evidence="15">
    <location>
        <begin position="560"/>
        <end position="641"/>
    </location>
</feature>
<dbReference type="GO" id="GO:0005886">
    <property type="term" value="C:plasma membrane"/>
    <property type="evidence" value="ECO:0007669"/>
    <property type="project" value="UniProtKB-SubCell"/>
</dbReference>
<dbReference type="InterPro" id="IPR001508">
    <property type="entry name" value="Iono_Glu_rcpt_met"/>
</dbReference>
<evidence type="ECO:0000256" key="10">
    <source>
        <dbReference type="ARBA" id="ARBA00023286"/>
    </source>
</evidence>
<comment type="subcellular location">
    <subcellularLocation>
        <location evidence="1">Cell membrane</location>
        <topology evidence="1">Multi-pass membrane protein</topology>
    </subcellularLocation>
</comment>
<dbReference type="GO" id="GO:0038023">
    <property type="term" value="F:signaling receptor activity"/>
    <property type="evidence" value="ECO:0007669"/>
    <property type="project" value="InterPro"/>
</dbReference>
<accession>A0A2V0NYC3</accession>
<dbReference type="InterPro" id="IPR001320">
    <property type="entry name" value="Iontro_rcpt_C"/>
</dbReference>
<keyword evidence="17" id="KW-0732">Signal</keyword>
<keyword evidence="6" id="KW-0406">Ion transport</keyword>
<dbReference type="Proteomes" id="UP000247498">
    <property type="component" value="Unassembled WGS sequence"/>
</dbReference>
<sequence>MPMQMRAASPRHRRRERWAPASLLAVLVAAAGLHAAAVAETPLQRADAAAEQPIVQQQQLALPLQPQRSRRLAQLLQILQQQQAEAEQAGQQAAEQPAEGAPPAESAAALPAPAESAAALPAPAESTAGLPAPAEESGTGGAAEEEPSAKDYQPPKPPPRKDNGIGGRVAQICVCETVPIIACLGREESEFDGYEYTLFKRVAAEIGWGRGDYTFKCIEDWDSMLDSLANNTGMTGFKILVSAEVYRLSFFVFLDAFNWKLWLAIILTCVFVGVAVWVLDPWARPDHMPSRQDYRFLGLRQRVWSALANSMSFSATDMGESHMAGNVIVLAFAFMMLVLVSLYTAVTSSNLTANRLTSSITGIYDLPGKKVATWEYDDYITDLKRKGVNATGLPWEGEADQIAMFDAVANGNFDALVLEGYVLDYGANSRCDVAVVGDMFNEYEAGMAFPANYSHPELIERINAALLLLKESGDVEELFFKYVNPPAPFCKRTMAAGQGTQIGFRDVVGLWVLLAGGVVAAIVIIIAARLASHGARRARPAIERAVSLVRGRSMSRATPLGLSELEGGLGGEEERNGKGRASSPGKQRGPSPDSGAEPGAGVDGGPASRKGARARRPAGDGGGGADGAGADAAAASGAAGHSTQLDALELEVLSALQRYRRAAMAVAAAGGAPLPKGKEAQE</sequence>
<evidence type="ECO:0000313" key="19">
    <source>
        <dbReference type="EMBL" id="GBF92329.1"/>
    </source>
</evidence>
<evidence type="ECO:0000256" key="12">
    <source>
        <dbReference type="PIRSR" id="PIRSR601508-1"/>
    </source>
</evidence>
<dbReference type="InParanoid" id="A0A2V0NYC3"/>
<keyword evidence="20" id="KW-1185">Reference proteome</keyword>
<feature type="domain" description="Ionotropic glutamate receptor C-terminal" evidence="18">
    <location>
        <begin position="259"/>
        <end position="518"/>
    </location>
</feature>
<keyword evidence="11" id="KW-0407">Ion channel</keyword>
<evidence type="ECO:0000256" key="15">
    <source>
        <dbReference type="SAM" id="MobiDB-lite"/>
    </source>
</evidence>
<evidence type="ECO:0000256" key="2">
    <source>
        <dbReference type="ARBA" id="ARBA00022448"/>
    </source>
</evidence>
<proteinExistence type="predicted"/>